<dbReference type="Gene3D" id="1.10.510.10">
    <property type="entry name" value="Transferase(Phosphotransferase) domain 1"/>
    <property type="match status" value="2"/>
</dbReference>
<dbReference type="GO" id="GO:0005524">
    <property type="term" value="F:ATP binding"/>
    <property type="evidence" value="ECO:0007669"/>
    <property type="project" value="InterPro"/>
</dbReference>
<sequence length="221" mass="25731">MSMHLIKDNRETPVEFKNLYEAAWKDKLDSRPDIKKICKKLDNIQLDLFCKELFKKILLSKYSNIPLLKTRKKSVKEVYEEDNYYMVLQYADSSDLEQYLKKNFSELDWSTKIRMAKEISSGIDCLHNANIVHRDLHSDIYSLGVLFWELSSGVAPFAALKIGLIKKVVRLIKGTRETVINKTPIDFKNLYDAAWSGIPNSRPDIKDICKKLDNIRLEQVL</sequence>
<feature type="domain" description="Protein kinase" evidence="1">
    <location>
        <begin position="1"/>
        <end position="221"/>
    </location>
</feature>
<dbReference type="GO" id="GO:0004674">
    <property type="term" value="F:protein serine/threonine kinase activity"/>
    <property type="evidence" value="ECO:0007669"/>
    <property type="project" value="TreeGrafter"/>
</dbReference>
<keyword evidence="3" id="KW-1185">Reference proteome</keyword>
<keyword evidence="2" id="KW-0808">Transferase</keyword>
<dbReference type="OrthoDB" id="10261027at2759"/>
<evidence type="ECO:0000313" key="3">
    <source>
        <dbReference type="Proteomes" id="UP000439903"/>
    </source>
</evidence>
<dbReference type="PANTHER" id="PTHR44329:SF293">
    <property type="entry name" value="MITOGEN-ACTIVATED PROTEIN KINASE KINASE KINASE"/>
    <property type="match status" value="1"/>
</dbReference>
<dbReference type="PANTHER" id="PTHR44329">
    <property type="entry name" value="SERINE/THREONINE-PROTEIN KINASE TNNI3K-RELATED"/>
    <property type="match status" value="1"/>
</dbReference>
<name>A0A8H3XH14_GIGMA</name>
<evidence type="ECO:0000313" key="2">
    <source>
        <dbReference type="EMBL" id="KAF0459337.1"/>
    </source>
</evidence>
<dbReference type="InterPro" id="IPR051681">
    <property type="entry name" value="Ser/Thr_Kinases-Pseudokinases"/>
</dbReference>
<dbReference type="InterPro" id="IPR011009">
    <property type="entry name" value="Kinase-like_dom_sf"/>
</dbReference>
<dbReference type="InterPro" id="IPR000719">
    <property type="entry name" value="Prot_kinase_dom"/>
</dbReference>
<organism evidence="2 3">
    <name type="scientific">Gigaspora margarita</name>
    <dbReference type="NCBI Taxonomy" id="4874"/>
    <lineage>
        <taxon>Eukaryota</taxon>
        <taxon>Fungi</taxon>
        <taxon>Fungi incertae sedis</taxon>
        <taxon>Mucoromycota</taxon>
        <taxon>Glomeromycotina</taxon>
        <taxon>Glomeromycetes</taxon>
        <taxon>Diversisporales</taxon>
        <taxon>Gigasporaceae</taxon>
        <taxon>Gigaspora</taxon>
    </lineage>
</organism>
<dbReference type="AlphaFoldDB" id="A0A8H3XH14"/>
<protein>
    <submittedName>
        <fullName evidence="2">Kinase-like protein</fullName>
    </submittedName>
</protein>
<reference evidence="2 3" key="1">
    <citation type="journal article" date="2019" name="Environ. Microbiol.">
        <title>At the nexus of three kingdoms: the genome of the mycorrhizal fungus Gigaspora margarita provides insights into plant, endobacterial and fungal interactions.</title>
        <authorList>
            <person name="Venice F."/>
            <person name="Ghignone S."/>
            <person name="Salvioli di Fossalunga A."/>
            <person name="Amselem J."/>
            <person name="Novero M."/>
            <person name="Xianan X."/>
            <person name="Sedzielewska Toro K."/>
            <person name="Morin E."/>
            <person name="Lipzen A."/>
            <person name="Grigoriev I.V."/>
            <person name="Henrissat B."/>
            <person name="Martin F.M."/>
            <person name="Bonfante P."/>
        </authorList>
    </citation>
    <scope>NUCLEOTIDE SEQUENCE [LARGE SCALE GENOMIC DNA]</scope>
    <source>
        <strain evidence="2 3">BEG34</strain>
    </source>
</reference>
<dbReference type="PROSITE" id="PS50011">
    <property type="entry name" value="PROTEIN_KINASE_DOM"/>
    <property type="match status" value="1"/>
</dbReference>
<evidence type="ECO:0000259" key="1">
    <source>
        <dbReference type="PROSITE" id="PS50011"/>
    </source>
</evidence>
<proteinExistence type="predicted"/>
<gene>
    <name evidence="2" type="ORF">F8M41_000799</name>
</gene>
<dbReference type="EMBL" id="WTPW01001063">
    <property type="protein sequence ID" value="KAF0459337.1"/>
    <property type="molecule type" value="Genomic_DNA"/>
</dbReference>
<comment type="caution">
    <text evidence="2">The sequence shown here is derived from an EMBL/GenBank/DDBJ whole genome shotgun (WGS) entry which is preliminary data.</text>
</comment>
<dbReference type="Proteomes" id="UP000439903">
    <property type="component" value="Unassembled WGS sequence"/>
</dbReference>
<dbReference type="InterPro" id="IPR001245">
    <property type="entry name" value="Ser-Thr/Tyr_kinase_cat_dom"/>
</dbReference>
<accession>A0A8H3XH14</accession>
<keyword evidence="2" id="KW-0418">Kinase</keyword>
<dbReference type="SUPFAM" id="SSF56112">
    <property type="entry name" value="Protein kinase-like (PK-like)"/>
    <property type="match status" value="1"/>
</dbReference>
<dbReference type="Pfam" id="PF07714">
    <property type="entry name" value="PK_Tyr_Ser-Thr"/>
    <property type="match status" value="1"/>
</dbReference>